<dbReference type="PANTHER" id="PTHR46708">
    <property type="entry name" value="TENASCIN"/>
    <property type="match status" value="1"/>
</dbReference>
<dbReference type="InterPro" id="IPR013783">
    <property type="entry name" value="Ig-like_fold"/>
</dbReference>
<dbReference type="GO" id="GO:0016798">
    <property type="term" value="F:hydrolase activity, acting on glycosyl bonds"/>
    <property type="evidence" value="ECO:0007669"/>
    <property type="project" value="UniProtKB-KW"/>
</dbReference>
<keyword evidence="3" id="KW-0119">Carbohydrate metabolism</keyword>
<dbReference type="SUPFAM" id="SSF49265">
    <property type="entry name" value="Fibronectin type III"/>
    <property type="match status" value="2"/>
</dbReference>
<dbReference type="PROSITE" id="PS50853">
    <property type="entry name" value="FN3"/>
    <property type="match status" value="1"/>
</dbReference>
<organism evidence="6 7">
    <name type="scientific">Nocardioides marinisabuli</name>
    <dbReference type="NCBI Taxonomy" id="419476"/>
    <lineage>
        <taxon>Bacteria</taxon>
        <taxon>Bacillati</taxon>
        <taxon>Actinomycetota</taxon>
        <taxon>Actinomycetes</taxon>
        <taxon>Propionibacteriales</taxon>
        <taxon>Nocardioidaceae</taxon>
        <taxon>Nocardioides</taxon>
    </lineage>
</organism>
<feature type="signal peptide" evidence="4">
    <location>
        <begin position="1"/>
        <end position="31"/>
    </location>
</feature>
<reference evidence="6 7" key="1">
    <citation type="submission" date="2020-07" db="EMBL/GenBank/DDBJ databases">
        <title>Sequencing the genomes of 1000 actinobacteria strains.</title>
        <authorList>
            <person name="Klenk H.-P."/>
        </authorList>
    </citation>
    <scope>NUCLEOTIDE SEQUENCE [LARGE SCALE GENOMIC DNA]</scope>
    <source>
        <strain evidence="6 7">DSM 18965</strain>
    </source>
</reference>
<dbReference type="AlphaFoldDB" id="A0A7Y9JQW2"/>
<keyword evidence="4" id="KW-0732">Signal</keyword>
<dbReference type="InterPro" id="IPR003961">
    <property type="entry name" value="FN3_dom"/>
</dbReference>
<keyword evidence="7" id="KW-1185">Reference proteome</keyword>
<name>A0A7Y9JQW2_9ACTN</name>
<evidence type="ECO:0000256" key="3">
    <source>
        <dbReference type="ARBA" id="ARBA00023326"/>
    </source>
</evidence>
<comment type="caution">
    <text evidence="6">The sequence shown here is derived from an EMBL/GenBank/DDBJ whole genome shotgun (WGS) entry which is preliminary data.</text>
</comment>
<dbReference type="Gene3D" id="2.60.40.10">
    <property type="entry name" value="Immunoglobulins"/>
    <property type="match status" value="1"/>
</dbReference>
<evidence type="ECO:0000256" key="1">
    <source>
        <dbReference type="ARBA" id="ARBA00022737"/>
    </source>
</evidence>
<sequence length="414" mass="44371">MTTTSAVRRLLAALLSVLVAAPLVLGVQAHARSVTPPEPDGLVVRWFVQDRFVTLYWAQPSVPPDHYEVTTHVGGEERSHERHEADVTWTGAFLGHDPTGTPVEVSVREVRGGQPGPRTSFVAQIGASPAGKVSDVRSESRPAEDVLRLDWAAPSGADDGALGYHVSLTDENGDRATRDYLVDDPWLEVATDGVGATFRARVEAVSPGGYGPGVEEQVVYEDVPGPAIDLNARPRAGGFSLKWHHAKGNQAISWEVLVDGVVVPVPTRTGTSRTLLADVTGLETGTEYEIGVRGMNRHGGGPVLATIARTYDLPDQLAAPRVERGPRGGDLSVRVSWMPPADWGGGEECCYRITGHGPADRAGGPALVVRWSDAPATRFDFPVGRPGKWRFQVEAKTGAGFSPVSEPSRWVRAR</sequence>
<keyword evidence="2" id="KW-0378">Hydrolase</keyword>
<keyword evidence="3" id="KW-0624">Polysaccharide degradation</keyword>
<dbReference type="GO" id="GO:0000272">
    <property type="term" value="P:polysaccharide catabolic process"/>
    <property type="evidence" value="ECO:0007669"/>
    <property type="project" value="UniProtKB-KW"/>
</dbReference>
<gene>
    <name evidence="6" type="ORF">BKA08_001874</name>
</gene>
<evidence type="ECO:0000256" key="2">
    <source>
        <dbReference type="ARBA" id="ARBA00023295"/>
    </source>
</evidence>
<dbReference type="EMBL" id="JACCBE010000001">
    <property type="protein sequence ID" value="NYD57636.1"/>
    <property type="molecule type" value="Genomic_DNA"/>
</dbReference>
<keyword evidence="1" id="KW-0677">Repeat</keyword>
<protein>
    <recommendedName>
        <fullName evidence="5">Fibronectin type-III domain-containing protein</fullName>
    </recommendedName>
</protein>
<dbReference type="InterPro" id="IPR036116">
    <property type="entry name" value="FN3_sf"/>
</dbReference>
<evidence type="ECO:0000259" key="5">
    <source>
        <dbReference type="PROSITE" id="PS50853"/>
    </source>
</evidence>
<accession>A0A7Y9JQW2</accession>
<dbReference type="InterPro" id="IPR050991">
    <property type="entry name" value="ECM_Regulatory_Proteins"/>
</dbReference>
<dbReference type="RefSeq" id="WP_179615372.1">
    <property type="nucleotide sequence ID" value="NZ_CP059163.1"/>
</dbReference>
<feature type="domain" description="Fibronectin type-III" evidence="5">
    <location>
        <begin position="132"/>
        <end position="226"/>
    </location>
</feature>
<evidence type="ECO:0000313" key="6">
    <source>
        <dbReference type="EMBL" id="NYD57636.1"/>
    </source>
</evidence>
<dbReference type="Proteomes" id="UP000516957">
    <property type="component" value="Unassembled WGS sequence"/>
</dbReference>
<dbReference type="SMART" id="SM00060">
    <property type="entry name" value="FN3"/>
    <property type="match status" value="4"/>
</dbReference>
<keyword evidence="2" id="KW-0326">Glycosidase</keyword>
<dbReference type="PANTHER" id="PTHR46708:SF2">
    <property type="entry name" value="FIBRONECTIN TYPE-III DOMAIN-CONTAINING PROTEIN"/>
    <property type="match status" value="1"/>
</dbReference>
<evidence type="ECO:0000256" key="4">
    <source>
        <dbReference type="SAM" id="SignalP"/>
    </source>
</evidence>
<evidence type="ECO:0000313" key="7">
    <source>
        <dbReference type="Proteomes" id="UP000516957"/>
    </source>
</evidence>
<proteinExistence type="predicted"/>
<feature type="chain" id="PRO_5031017775" description="Fibronectin type-III domain-containing protein" evidence="4">
    <location>
        <begin position="32"/>
        <end position="414"/>
    </location>
</feature>